<evidence type="ECO:0000256" key="2">
    <source>
        <dbReference type="ARBA" id="ARBA00022694"/>
    </source>
</evidence>
<evidence type="ECO:0000256" key="1">
    <source>
        <dbReference type="ARBA" id="ARBA00010409"/>
    </source>
</evidence>
<dbReference type="PANTHER" id="PTHR14387">
    <property type="entry name" value="THADA/DEATH RECEPTOR INTERACTING PROTEIN"/>
    <property type="match status" value="1"/>
</dbReference>
<dbReference type="InterPro" id="IPR051954">
    <property type="entry name" value="tRNA_methyltransferase_THADA"/>
</dbReference>
<evidence type="ECO:0000313" key="7">
    <source>
        <dbReference type="EMBL" id="KAG0320900.1"/>
    </source>
</evidence>
<feature type="domain" description="tRNA (32-2'-O)-methyltransferase regulator THADA-like TPR repeats region" evidence="5">
    <location>
        <begin position="648"/>
        <end position="950"/>
    </location>
</feature>
<evidence type="ECO:0000256" key="3">
    <source>
        <dbReference type="SAM" id="MobiDB-lite"/>
    </source>
</evidence>
<accession>A0A9P6RI62</accession>
<evidence type="ECO:0000259" key="4">
    <source>
        <dbReference type="Pfam" id="PF10350"/>
    </source>
</evidence>
<dbReference type="OrthoDB" id="73997at2759"/>
<keyword evidence="8" id="KW-1185">Reference proteome</keyword>
<dbReference type="GO" id="GO:0005829">
    <property type="term" value="C:cytosol"/>
    <property type="evidence" value="ECO:0007669"/>
    <property type="project" value="TreeGrafter"/>
</dbReference>
<gene>
    <name evidence="7" type="ORF">BGZ99_004262</name>
</gene>
<protein>
    <recommendedName>
        <fullName evidence="9">DUF2428 domain-containing protein</fullName>
    </recommendedName>
</protein>
<evidence type="ECO:0000313" key="8">
    <source>
        <dbReference type="Proteomes" id="UP000738325"/>
    </source>
</evidence>
<feature type="domain" description="DUF2428" evidence="4">
    <location>
        <begin position="1098"/>
        <end position="1359"/>
    </location>
</feature>
<dbReference type="GO" id="GO:0030488">
    <property type="term" value="P:tRNA methylation"/>
    <property type="evidence" value="ECO:0007669"/>
    <property type="project" value="TreeGrafter"/>
</dbReference>
<dbReference type="PANTHER" id="PTHR14387:SF0">
    <property type="entry name" value="DUF2428 DOMAIN-CONTAINING PROTEIN"/>
    <property type="match status" value="1"/>
</dbReference>
<dbReference type="Proteomes" id="UP000738325">
    <property type="component" value="Unassembled WGS sequence"/>
</dbReference>
<dbReference type="SUPFAM" id="SSF48371">
    <property type="entry name" value="ARM repeat"/>
    <property type="match status" value="1"/>
</dbReference>
<evidence type="ECO:0000259" key="6">
    <source>
        <dbReference type="Pfam" id="PF25151"/>
    </source>
</evidence>
<dbReference type="EMBL" id="JAAAIP010000264">
    <property type="protein sequence ID" value="KAG0320900.1"/>
    <property type="molecule type" value="Genomic_DNA"/>
</dbReference>
<dbReference type="InterPro" id="IPR056843">
    <property type="entry name" value="THADA-like_TPR"/>
</dbReference>
<name>A0A9P6RI62_9FUNG</name>
<dbReference type="Pfam" id="PF10350">
    <property type="entry name" value="DUF2428"/>
    <property type="match status" value="1"/>
</dbReference>
<evidence type="ECO:0000259" key="5">
    <source>
        <dbReference type="Pfam" id="PF25150"/>
    </source>
</evidence>
<comment type="similarity">
    <text evidence="1">Belongs to the THADA family.</text>
</comment>
<feature type="domain" description="tRNA (32-2'-O)-methyltransferase regulator THADA-like C-terminal TPR repeats region" evidence="6">
    <location>
        <begin position="1361"/>
        <end position="1524"/>
    </location>
</feature>
<dbReference type="InterPro" id="IPR056842">
    <property type="entry name" value="THADA-like_TPR_C"/>
</dbReference>
<dbReference type="InterPro" id="IPR019442">
    <property type="entry name" value="THADA/TRM732_DUF2428"/>
</dbReference>
<comment type="caution">
    <text evidence="7">The sequence shown here is derived from an EMBL/GenBank/DDBJ whole genome shotgun (WGS) entry which is preliminary data.</text>
</comment>
<sequence length="2099" mass="233425">MVLHQRTKQAFQSKDLSVAYSPCWSALAEPFATTDTEQPLVHAWLTFVADSKHEHESYGRTTAQQQAVAFKRLDQAVKTQREQHSQLLDQPDFQNAFAQFIALYYFASAKLASRKQIFALIQALQPHFQPDEADQDGVIVSALRSVIMNEIFTGAGNSRIEIDMAWHQRALCLYTTLDYAMGRAALRADMDAILDQLSQLLHARVLTTNVEVSRDHVPSEHTEAMQDLEFILKLILAIISRLIVSNVTPSESVQSISPPSSTSSPLTSQFEISTTHSPRQYIVQILKDAITVSSSPVYHRDISSISGMIFANLVDLTSPSVQEASRRIMGLVFGESGRDYSYLPHIPPVMVEMDFGWNTCMGEKCGPGEEEAGIYMLGIIRGLLTNIRQEALVMPVETLSHWYAPAVFEDLPKEGVVLHQVLFHAIAYLCATSKDMSSKTFAFETMGYWLQQTKLHLGDKSTASLEMKEALAACIDVQAQEKLTTYVLDYWEDPVDAVQHKVKAILEQLLDIVYLMAGLRGEHSTPAFVMQLLERVLMADGHRKSKYPILAILVTRVPMVEIVQLRQDALAQAILALEQLATAPGAAVAINAMIEKSWKECLEQDSKNANVLSAITTKKAGKDKGSSAELTADTDAIRIARMMAMQSWLDFWLRPVAQALTTDNDLIRKHLGHFIFSPLFSTCPQSFWTLLEVLKHPGAHYAGFISAEKYRFNAIVLAIKVARSLDLIDAGNYADRSSGDISISHVGKLKIDIAILHSAMYHASGDIRIDVLGILCESRRSTTPVASIEYELLMQFLPLNLNSVVPDFRQKLYSHLAKFLARVRGNCYVLAREVTRLHTPVGKKNLTETEVQSMISDREAKIAETKRFLEWLLHHIFSSIYPGASFQRVSTSLRLLGVMIKTFGIDSTPLPPGSKPGDVSRFPFQLAIASEEHTKILLACLLNPFDHCREQAFEVLLTFKAPFTGYESKESVDGLVRWGLDWIKSTRAGESDSGGLVLKTIFIKYAIELGWDIRLPNDESGDISSVNLAKEAGNPAVDFAIRLQNLLRIQLEKARSNQLDAAHNHPLHGTLIALRYLFSSIDYASPLVTNHRPLWQAVHSDMMDLVESVCGIVMGVLSNPSPEGNIPATFTEMEESIDAVIISSGGDEFEQSGGPNHQVILSYCWRAIKESSALMELVLSKATIGSSTLKVDGILESGAMDRAGGLFRKLLTTIRHPGAFSSVFPAYISLCTRLLNSEDSALAALPRVWLEENLDAILSDAISVTRRSAGLPLCILAIVNAELSDSRRTLLPMVMRRVMAIAAKPVSADANQQVDLPQIHAMNVLRRLFMDAKLNTSVLPYVGQGLELSIRAFSSPSWAVRNCGVMLFSTLLHRVFGAKRVRDEHLAINGITSRELFARLVGLCDFLQEQLEVAVRQLLSASSSQDRVHPGLYPVLTLLSRLQPSLHADPADAVDGGMTAFVALVRRCAASAIWKTREMAARALIPLVASRHLMDLVIDILRGCLKANISQNETHGLLVQVQFLLRGHLLDEGVADRAVRRLFVVQFADAFGPVTERVLKTGCPLNHWMVLSIYNEFVLGEQWMGNDVVEEKRQEESSSMELESEREEMKRLSDLHFKGIRDFIVDYSVVGLVKEKQTYRQEIGGHLVRRQMVRAMISATALGVNSALSKDQASGMVSELLRDDDYEVRLETLETLQQLIELNREGVRTWFDISAIHNTLISTLFKGEENLECLRLEVSMVASLGEDKSFPEDSQVNIVDFWDGLFSRIDDEATGGIAVVEAILPATGNVFVQIWNDSRVEESLRIDCLNRWATSIHKFANEYQTLQLREAALESIAFFTEQLLNPAQPQPSLEKTQAYLKLLETLIWQLQDDEAEVREEAAQIVSRGTRLPYAVSSEKALTLVYDLLVKMFAGSGANEAQMQLLVESLVSGLESSGDPARIVSESLQPSKALFDKESPNLYREPLVSIQLTQRSLEQVLSRPDLADSVQQHISSFQDKCSKQVAEVKGAIEEWRSSEDREDRSPWSVSGRKPVFEVLYQLASGSSLPTISNAMMDSDEEKRAPTDLGKIQGVAAVHPVVMAATQHQDQKHSGRLFLIE</sequence>
<proteinExistence type="inferred from homology"/>
<dbReference type="Pfam" id="PF25150">
    <property type="entry name" value="TPR_Trm732"/>
    <property type="match status" value="1"/>
</dbReference>
<feature type="region of interest" description="Disordered" evidence="3">
    <location>
        <begin position="251"/>
        <end position="270"/>
    </location>
</feature>
<evidence type="ECO:0008006" key="9">
    <source>
        <dbReference type="Google" id="ProtNLM"/>
    </source>
</evidence>
<dbReference type="Pfam" id="PF25151">
    <property type="entry name" value="TPR_Trm732_C"/>
    <property type="match status" value="1"/>
</dbReference>
<feature type="compositionally biased region" description="Low complexity" evidence="3">
    <location>
        <begin position="251"/>
        <end position="268"/>
    </location>
</feature>
<reference evidence="7" key="1">
    <citation type="journal article" date="2020" name="Fungal Divers.">
        <title>Resolving the Mortierellaceae phylogeny through synthesis of multi-gene phylogenetics and phylogenomics.</title>
        <authorList>
            <person name="Vandepol N."/>
            <person name="Liber J."/>
            <person name="Desiro A."/>
            <person name="Na H."/>
            <person name="Kennedy M."/>
            <person name="Barry K."/>
            <person name="Grigoriev I.V."/>
            <person name="Miller A.N."/>
            <person name="O'Donnell K."/>
            <person name="Stajich J.E."/>
            <person name="Bonito G."/>
        </authorList>
    </citation>
    <scope>NUCLEOTIDE SEQUENCE</scope>
    <source>
        <strain evidence="7">REB-010B</strain>
    </source>
</reference>
<dbReference type="InterPro" id="IPR016024">
    <property type="entry name" value="ARM-type_fold"/>
</dbReference>
<keyword evidence="2" id="KW-0819">tRNA processing</keyword>
<organism evidence="7 8">
    <name type="scientific">Dissophora globulifera</name>
    <dbReference type="NCBI Taxonomy" id="979702"/>
    <lineage>
        <taxon>Eukaryota</taxon>
        <taxon>Fungi</taxon>
        <taxon>Fungi incertae sedis</taxon>
        <taxon>Mucoromycota</taxon>
        <taxon>Mortierellomycotina</taxon>
        <taxon>Mortierellomycetes</taxon>
        <taxon>Mortierellales</taxon>
        <taxon>Mortierellaceae</taxon>
        <taxon>Dissophora</taxon>
    </lineage>
</organism>